<evidence type="ECO:0000313" key="2">
    <source>
        <dbReference type="Proteomes" id="UP000285190"/>
    </source>
</evidence>
<proteinExistence type="predicted"/>
<sequence length="85" mass="9524">MLAGGGPAAAHFLCFAKESKQRKATAQSLPFGYPQNQTVRREARMSERSEFARFPPSPAVFREPRRGSDCAVAFFCLLFLARQEK</sequence>
<keyword evidence="2" id="KW-1185">Reference proteome</keyword>
<accession>A0A418WVG8</accession>
<comment type="caution">
    <text evidence="1">The sequence shown here is derived from an EMBL/GenBank/DDBJ whole genome shotgun (WGS) entry which is preliminary data.</text>
</comment>
<dbReference type="EMBL" id="QYUN01000003">
    <property type="protein sequence ID" value="RJF96667.1"/>
    <property type="molecule type" value="Genomic_DNA"/>
</dbReference>
<reference evidence="1 2" key="1">
    <citation type="submission" date="2018-09" db="EMBL/GenBank/DDBJ databases">
        <authorList>
            <person name="Zhu H."/>
        </authorList>
    </citation>
    <scope>NUCLEOTIDE SEQUENCE [LARGE SCALE GENOMIC DNA]</scope>
    <source>
        <strain evidence="1 2">K2R10-39</strain>
    </source>
</reference>
<protein>
    <submittedName>
        <fullName evidence="1">Uncharacterized protein</fullName>
    </submittedName>
</protein>
<gene>
    <name evidence="1" type="ORF">D3870_19815</name>
</gene>
<evidence type="ECO:0000313" key="1">
    <source>
        <dbReference type="EMBL" id="RJF96667.1"/>
    </source>
</evidence>
<name>A0A418WVG8_9BURK</name>
<dbReference type="AlphaFoldDB" id="A0A418WVG8"/>
<organism evidence="1 2">
    <name type="scientific">Noviherbaspirillum cavernae</name>
    <dbReference type="NCBI Taxonomy" id="2320862"/>
    <lineage>
        <taxon>Bacteria</taxon>
        <taxon>Pseudomonadati</taxon>
        <taxon>Pseudomonadota</taxon>
        <taxon>Betaproteobacteria</taxon>
        <taxon>Burkholderiales</taxon>
        <taxon>Oxalobacteraceae</taxon>
        <taxon>Noviherbaspirillum</taxon>
    </lineage>
</organism>
<dbReference type="Proteomes" id="UP000285190">
    <property type="component" value="Unassembled WGS sequence"/>
</dbReference>